<evidence type="ECO:0000313" key="3">
    <source>
        <dbReference type="Proteomes" id="UP000756132"/>
    </source>
</evidence>
<feature type="compositionally biased region" description="Basic and acidic residues" evidence="1">
    <location>
        <begin position="87"/>
        <end position="105"/>
    </location>
</feature>
<dbReference type="KEGG" id="ffu:CLAFUR5_00262"/>
<dbReference type="OrthoDB" id="10569291at2759"/>
<evidence type="ECO:0000313" key="2">
    <source>
        <dbReference type="EMBL" id="UJO12694.1"/>
    </source>
</evidence>
<protein>
    <submittedName>
        <fullName evidence="2">Uncharacterized protein</fullName>
    </submittedName>
</protein>
<sequence length="105" mass="11691">MTSLLKKLSIRKSPKDNKQHGTPEITDQYDDDDDERYEQQYQKSVEAQKASGGGESQRPSLLNVGGPGNAGRHPSKHGLGDIPVPEPRLERNLALDERVSGERKR</sequence>
<dbReference type="EMBL" id="CP090163">
    <property type="protein sequence ID" value="UJO12694.1"/>
    <property type="molecule type" value="Genomic_DNA"/>
</dbReference>
<organism evidence="2 3">
    <name type="scientific">Passalora fulva</name>
    <name type="common">Tomato leaf mold</name>
    <name type="synonym">Cladosporium fulvum</name>
    <dbReference type="NCBI Taxonomy" id="5499"/>
    <lineage>
        <taxon>Eukaryota</taxon>
        <taxon>Fungi</taxon>
        <taxon>Dikarya</taxon>
        <taxon>Ascomycota</taxon>
        <taxon>Pezizomycotina</taxon>
        <taxon>Dothideomycetes</taxon>
        <taxon>Dothideomycetidae</taxon>
        <taxon>Mycosphaerellales</taxon>
        <taxon>Mycosphaerellaceae</taxon>
        <taxon>Fulvia</taxon>
    </lineage>
</organism>
<proteinExistence type="predicted"/>
<feature type="compositionally biased region" description="Acidic residues" evidence="1">
    <location>
        <begin position="27"/>
        <end position="36"/>
    </location>
</feature>
<gene>
    <name evidence="2" type="ORF">CLAFUR5_00262</name>
</gene>
<keyword evidence="3" id="KW-1185">Reference proteome</keyword>
<dbReference type="GeneID" id="71980140"/>
<dbReference type="Proteomes" id="UP000756132">
    <property type="component" value="Chromosome 1"/>
</dbReference>
<reference evidence="2" key="1">
    <citation type="submission" date="2021-12" db="EMBL/GenBank/DDBJ databases">
        <authorList>
            <person name="Zaccaron A."/>
            <person name="Stergiopoulos I."/>
        </authorList>
    </citation>
    <scope>NUCLEOTIDE SEQUENCE</scope>
    <source>
        <strain evidence="2">Race5_Kim</strain>
    </source>
</reference>
<feature type="region of interest" description="Disordered" evidence="1">
    <location>
        <begin position="1"/>
        <end position="105"/>
    </location>
</feature>
<evidence type="ECO:0000256" key="1">
    <source>
        <dbReference type="SAM" id="MobiDB-lite"/>
    </source>
</evidence>
<name>A0A9Q8L8C6_PASFU</name>
<accession>A0A9Q8L8C6</accession>
<dbReference type="AlphaFoldDB" id="A0A9Q8L8C6"/>
<dbReference type="OMA" id="NQYEDYD"/>
<reference evidence="2" key="2">
    <citation type="journal article" date="2022" name="Microb. Genom.">
        <title>A chromosome-scale genome assembly of the tomato pathogen Cladosporium fulvum reveals a compartmentalized genome architecture and the presence of a dispensable chromosome.</title>
        <authorList>
            <person name="Zaccaron A.Z."/>
            <person name="Chen L.H."/>
            <person name="Samaras A."/>
            <person name="Stergiopoulos I."/>
        </authorList>
    </citation>
    <scope>NUCLEOTIDE SEQUENCE</scope>
    <source>
        <strain evidence="2">Race5_Kim</strain>
    </source>
</reference>
<dbReference type="RefSeq" id="XP_047757060.1">
    <property type="nucleotide sequence ID" value="XM_047899410.1"/>
</dbReference>